<proteinExistence type="predicted"/>
<dbReference type="EMBL" id="CP045915">
    <property type="protein sequence ID" value="QGH33221.1"/>
    <property type="molecule type" value="Genomic_DNA"/>
</dbReference>
<feature type="transmembrane region" description="Helical" evidence="1">
    <location>
        <begin position="45"/>
        <end position="65"/>
    </location>
</feature>
<evidence type="ECO:0000313" key="2">
    <source>
        <dbReference type="EMBL" id="QGH33221.1"/>
    </source>
</evidence>
<dbReference type="KEGG" id="grc:GI584_03845"/>
<protein>
    <submittedName>
        <fullName evidence="2">DUF3267 domain-containing protein</fullName>
    </submittedName>
</protein>
<reference evidence="2 3" key="1">
    <citation type="submission" date="2019-11" db="EMBL/GenBank/DDBJ databases">
        <title>Gracilibacillus salitolerans sp. nov., a moderate halophile isolated from a saline soil in northwest China.</title>
        <authorList>
            <person name="Gan L."/>
        </authorList>
    </citation>
    <scope>NUCLEOTIDE SEQUENCE [LARGE SCALE GENOMIC DNA]</scope>
    <source>
        <strain evidence="2 3">SCU50</strain>
    </source>
</reference>
<feature type="transmembrane region" description="Helical" evidence="1">
    <location>
        <begin position="20"/>
        <end position="39"/>
    </location>
</feature>
<feature type="transmembrane region" description="Helical" evidence="1">
    <location>
        <begin position="106"/>
        <end position="127"/>
    </location>
</feature>
<sequence>MSLKLIDELNISVDRKLLILLNIWSVVLFLMLTVSGLFISSGGSISITFSGLFIFFIILVITSCLHECIHGIFFKIFAPRTKVQYGFKSGLLYAANPGMRYTKQQFTMITIMPFVVITFLICLSLIFPIHRMPIYMLFVIHTSGCVGDFYYCYKLWRNNNRSILIEDTAEGIKIYEELKANDTIEK</sequence>
<dbReference type="InterPro" id="IPR021683">
    <property type="entry name" value="DUF3267"/>
</dbReference>
<dbReference type="Pfam" id="PF11667">
    <property type="entry name" value="DUF3267"/>
    <property type="match status" value="1"/>
</dbReference>
<keyword evidence="1" id="KW-0812">Transmembrane</keyword>
<gene>
    <name evidence="2" type="ORF">GI584_03845</name>
</gene>
<dbReference type="AlphaFoldDB" id="A0A5Q2TGG6"/>
<keyword evidence="1" id="KW-0472">Membrane</keyword>
<dbReference type="RefSeq" id="WP_100361951.1">
    <property type="nucleotide sequence ID" value="NZ_CP045915.1"/>
</dbReference>
<evidence type="ECO:0000256" key="1">
    <source>
        <dbReference type="SAM" id="Phobius"/>
    </source>
</evidence>
<feature type="transmembrane region" description="Helical" evidence="1">
    <location>
        <begin position="133"/>
        <end position="153"/>
    </location>
</feature>
<dbReference type="Proteomes" id="UP000339690">
    <property type="component" value="Chromosome"/>
</dbReference>
<keyword evidence="3" id="KW-1185">Reference proteome</keyword>
<organism evidence="2 3">
    <name type="scientific">Gracilibacillus salitolerans</name>
    <dbReference type="NCBI Taxonomy" id="2663022"/>
    <lineage>
        <taxon>Bacteria</taxon>
        <taxon>Bacillati</taxon>
        <taxon>Bacillota</taxon>
        <taxon>Bacilli</taxon>
        <taxon>Bacillales</taxon>
        <taxon>Bacillaceae</taxon>
        <taxon>Gracilibacillus</taxon>
    </lineage>
</organism>
<keyword evidence="1" id="KW-1133">Transmembrane helix</keyword>
<name>A0A5Q2TGG6_9BACI</name>
<accession>A0A5Q2TGG6</accession>
<evidence type="ECO:0000313" key="3">
    <source>
        <dbReference type="Proteomes" id="UP000339690"/>
    </source>
</evidence>